<name>A0A9J6GVD9_HAELO</name>
<sequence length="290" mass="33347">MTKIMTLPTEMTKRTTRLVATRQNGAILPHLRPHHWKMRRRPSHKLSPRRKKSARSKIVSKAKVYTLGRSRTNKGLRLKHGKQERVFRARVVSNQDFTDSDFYKWTEGMNLAGVAFQTTKEVARKLKDVQGALNYQYKESDVETIVSEKQRFKRNPSNYAVRKTQLMKQKEITMLKGVQEEAQRLAGELEQLEERARELDKQLTSTVSAMSYINERKRLKNIVEIERAILEDAKLNKEKADDPFTRRKSAPSLVTKTRGADVTPAPVAPPPKMKQEEPVGKLGKASYTTC</sequence>
<dbReference type="Pfam" id="PF03126">
    <property type="entry name" value="Plus-3"/>
    <property type="match status" value="1"/>
</dbReference>
<dbReference type="Gene3D" id="3.90.70.200">
    <property type="entry name" value="Plus-3 domain"/>
    <property type="match status" value="1"/>
</dbReference>
<keyword evidence="3" id="KW-0804">Transcription</keyword>
<dbReference type="Proteomes" id="UP000821853">
    <property type="component" value="Unassembled WGS sequence"/>
</dbReference>
<dbReference type="VEuPathDB" id="VectorBase:HLOH_052228"/>
<dbReference type="PANTHER" id="PTHR13115">
    <property type="entry name" value="RNA POLYMERASE-ASSOCIATED PROTEIN RTF1 HOMOLOG"/>
    <property type="match status" value="1"/>
</dbReference>
<comment type="subcellular location">
    <subcellularLocation>
        <location evidence="1">Nucleus</location>
    </subcellularLocation>
</comment>
<evidence type="ECO:0000256" key="2">
    <source>
        <dbReference type="ARBA" id="ARBA00023015"/>
    </source>
</evidence>
<keyword evidence="2" id="KW-0805">Transcription regulation</keyword>
<dbReference type="OrthoDB" id="166375at2759"/>
<comment type="caution">
    <text evidence="8">The sequence shown here is derived from an EMBL/GenBank/DDBJ whole genome shotgun (WGS) entry which is preliminary data.</text>
</comment>
<dbReference type="EMBL" id="JABSTR010000008">
    <property type="protein sequence ID" value="KAH9378244.1"/>
    <property type="molecule type" value="Genomic_DNA"/>
</dbReference>
<gene>
    <name evidence="8" type="ORF">HPB48_018594</name>
</gene>
<accession>A0A9J6GVD9</accession>
<evidence type="ECO:0000259" key="7">
    <source>
        <dbReference type="PROSITE" id="PS51360"/>
    </source>
</evidence>
<organism evidence="8 9">
    <name type="scientific">Haemaphysalis longicornis</name>
    <name type="common">Bush tick</name>
    <dbReference type="NCBI Taxonomy" id="44386"/>
    <lineage>
        <taxon>Eukaryota</taxon>
        <taxon>Metazoa</taxon>
        <taxon>Ecdysozoa</taxon>
        <taxon>Arthropoda</taxon>
        <taxon>Chelicerata</taxon>
        <taxon>Arachnida</taxon>
        <taxon>Acari</taxon>
        <taxon>Parasitiformes</taxon>
        <taxon>Ixodida</taxon>
        <taxon>Ixodoidea</taxon>
        <taxon>Ixodidae</taxon>
        <taxon>Haemaphysalinae</taxon>
        <taxon>Haemaphysalis</taxon>
    </lineage>
</organism>
<dbReference type="GO" id="GO:0003677">
    <property type="term" value="F:DNA binding"/>
    <property type="evidence" value="ECO:0007669"/>
    <property type="project" value="InterPro"/>
</dbReference>
<evidence type="ECO:0000313" key="8">
    <source>
        <dbReference type="EMBL" id="KAH9378244.1"/>
    </source>
</evidence>
<evidence type="ECO:0000256" key="3">
    <source>
        <dbReference type="ARBA" id="ARBA00023163"/>
    </source>
</evidence>
<dbReference type="AlphaFoldDB" id="A0A9J6GVD9"/>
<dbReference type="InterPro" id="IPR004343">
    <property type="entry name" value="Plus-3_dom"/>
</dbReference>
<dbReference type="GO" id="GO:0016593">
    <property type="term" value="C:Cdc73/Paf1 complex"/>
    <property type="evidence" value="ECO:0007669"/>
    <property type="project" value="TreeGrafter"/>
</dbReference>
<dbReference type="PROSITE" id="PS51360">
    <property type="entry name" value="PLUS3"/>
    <property type="match status" value="1"/>
</dbReference>
<dbReference type="SUPFAM" id="SSF159042">
    <property type="entry name" value="Plus3-like"/>
    <property type="match status" value="1"/>
</dbReference>
<keyword evidence="5" id="KW-0175">Coiled coil</keyword>
<feature type="domain" description="Plus3" evidence="7">
    <location>
        <begin position="1"/>
        <end position="134"/>
    </location>
</feature>
<keyword evidence="4" id="KW-0539">Nucleus</keyword>
<keyword evidence="9" id="KW-1185">Reference proteome</keyword>
<dbReference type="PANTHER" id="PTHR13115:SF8">
    <property type="entry name" value="RNA POLYMERASE-ASSOCIATED PROTEIN RTF1 HOMOLOG"/>
    <property type="match status" value="1"/>
</dbReference>
<feature type="region of interest" description="Disordered" evidence="6">
    <location>
        <begin position="237"/>
        <end position="290"/>
    </location>
</feature>
<reference evidence="8 9" key="1">
    <citation type="journal article" date="2020" name="Cell">
        <title>Large-Scale Comparative Analyses of Tick Genomes Elucidate Their Genetic Diversity and Vector Capacities.</title>
        <authorList>
            <consortium name="Tick Genome and Microbiome Consortium (TIGMIC)"/>
            <person name="Jia N."/>
            <person name="Wang J."/>
            <person name="Shi W."/>
            <person name="Du L."/>
            <person name="Sun Y."/>
            <person name="Zhan W."/>
            <person name="Jiang J.F."/>
            <person name="Wang Q."/>
            <person name="Zhang B."/>
            <person name="Ji P."/>
            <person name="Bell-Sakyi L."/>
            <person name="Cui X.M."/>
            <person name="Yuan T.T."/>
            <person name="Jiang B.G."/>
            <person name="Yang W.F."/>
            <person name="Lam T.T."/>
            <person name="Chang Q.C."/>
            <person name="Ding S.J."/>
            <person name="Wang X.J."/>
            <person name="Zhu J.G."/>
            <person name="Ruan X.D."/>
            <person name="Zhao L."/>
            <person name="Wei J.T."/>
            <person name="Ye R.Z."/>
            <person name="Que T.C."/>
            <person name="Du C.H."/>
            <person name="Zhou Y.H."/>
            <person name="Cheng J.X."/>
            <person name="Dai P.F."/>
            <person name="Guo W.B."/>
            <person name="Han X.H."/>
            <person name="Huang E.J."/>
            <person name="Li L.F."/>
            <person name="Wei W."/>
            <person name="Gao Y.C."/>
            <person name="Liu J.Z."/>
            <person name="Shao H.Z."/>
            <person name="Wang X."/>
            <person name="Wang C.C."/>
            <person name="Yang T.C."/>
            <person name="Huo Q.B."/>
            <person name="Li W."/>
            <person name="Chen H.Y."/>
            <person name="Chen S.E."/>
            <person name="Zhou L.G."/>
            <person name="Ni X.B."/>
            <person name="Tian J.H."/>
            <person name="Sheng Y."/>
            <person name="Liu T."/>
            <person name="Pan Y.S."/>
            <person name="Xia L.Y."/>
            <person name="Li J."/>
            <person name="Zhao F."/>
            <person name="Cao W.C."/>
        </authorList>
    </citation>
    <scope>NUCLEOTIDE SEQUENCE [LARGE SCALE GENOMIC DNA]</scope>
    <source>
        <strain evidence="8">HaeL-2018</strain>
    </source>
</reference>
<evidence type="ECO:0000256" key="5">
    <source>
        <dbReference type="SAM" id="Coils"/>
    </source>
</evidence>
<dbReference type="GO" id="GO:1990269">
    <property type="term" value="F:RNA polymerase II C-terminal domain phosphoserine binding"/>
    <property type="evidence" value="ECO:0007669"/>
    <property type="project" value="TreeGrafter"/>
</dbReference>
<evidence type="ECO:0000313" key="9">
    <source>
        <dbReference type="Proteomes" id="UP000821853"/>
    </source>
</evidence>
<evidence type="ECO:0000256" key="1">
    <source>
        <dbReference type="ARBA" id="ARBA00004123"/>
    </source>
</evidence>
<proteinExistence type="predicted"/>
<evidence type="ECO:0000256" key="6">
    <source>
        <dbReference type="SAM" id="MobiDB-lite"/>
    </source>
</evidence>
<evidence type="ECO:0000256" key="4">
    <source>
        <dbReference type="ARBA" id="ARBA00023242"/>
    </source>
</evidence>
<feature type="coiled-coil region" evidence="5">
    <location>
        <begin position="175"/>
        <end position="209"/>
    </location>
</feature>
<dbReference type="InterPro" id="IPR036128">
    <property type="entry name" value="Plus3-like_sf"/>
</dbReference>
<protein>
    <recommendedName>
        <fullName evidence="7">Plus3 domain-containing protein</fullName>
    </recommendedName>
</protein>